<feature type="compositionally biased region" description="Low complexity" evidence="1">
    <location>
        <begin position="56"/>
        <end position="69"/>
    </location>
</feature>
<gene>
    <name evidence="2" type="ORF">MSPICULIGERA_LOCUS23975</name>
</gene>
<comment type="caution">
    <text evidence="2">The sequence shown here is derived from an EMBL/GenBank/DDBJ whole genome shotgun (WGS) entry which is preliminary data.</text>
</comment>
<evidence type="ECO:0000256" key="1">
    <source>
        <dbReference type="SAM" id="MobiDB-lite"/>
    </source>
</evidence>
<feature type="region of interest" description="Disordered" evidence="1">
    <location>
        <begin position="50"/>
        <end position="72"/>
    </location>
</feature>
<protein>
    <submittedName>
        <fullName evidence="2">Uncharacterized protein</fullName>
    </submittedName>
</protein>
<name>A0AA36GCF8_9BILA</name>
<proteinExistence type="predicted"/>
<reference evidence="2" key="1">
    <citation type="submission" date="2023-06" db="EMBL/GenBank/DDBJ databases">
        <authorList>
            <person name="Delattre M."/>
        </authorList>
    </citation>
    <scope>NUCLEOTIDE SEQUENCE</scope>
    <source>
        <strain evidence="2">AF72</strain>
    </source>
</reference>
<dbReference type="AlphaFoldDB" id="A0AA36GCF8"/>
<dbReference type="EMBL" id="CATQJA010002707">
    <property type="protein sequence ID" value="CAJ0585965.1"/>
    <property type="molecule type" value="Genomic_DNA"/>
</dbReference>
<keyword evidence="3" id="KW-1185">Reference proteome</keyword>
<evidence type="ECO:0000313" key="2">
    <source>
        <dbReference type="EMBL" id="CAJ0585965.1"/>
    </source>
</evidence>
<organism evidence="2 3">
    <name type="scientific">Mesorhabditis spiculigera</name>
    <dbReference type="NCBI Taxonomy" id="96644"/>
    <lineage>
        <taxon>Eukaryota</taxon>
        <taxon>Metazoa</taxon>
        <taxon>Ecdysozoa</taxon>
        <taxon>Nematoda</taxon>
        <taxon>Chromadorea</taxon>
        <taxon>Rhabditida</taxon>
        <taxon>Rhabditina</taxon>
        <taxon>Rhabditomorpha</taxon>
        <taxon>Rhabditoidea</taxon>
        <taxon>Rhabditidae</taxon>
        <taxon>Mesorhabditinae</taxon>
        <taxon>Mesorhabditis</taxon>
    </lineage>
</organism>
<dbReference type="Proteomes" id="UP001177023">
    <property type="component" value="Unassembled WGS sequence"/>
</dbReference>
<feature type="non-terminal residue" evidence="2">
    <location>
        <position position="1"/>
    </location>
</feature>
<sequence length="97" mass="10498">MGTTNPLYLFATPPLLPAPVHTFRAIESIEFLGRFAIGWEKRAIADAPLTGRPPITSATTHNTTTALHSPHAADDHGVSGLLLSFFPSEYTIQEKQA</sequence>
<evidence type="ECO:0000313" key="3">
    <source>
        <dbReference type="Proteomes" id="UP001177023"/>
    </source>
</evidence>
<accession>A0AA36GCF8</accession>